<dbReference type="SUPFAM" id="SSF53649">
    <property type="entry name" value="Alkaline phosphatase-like"/>
    <property type="match status" value="1"/>
</dbReference>
<evidence type="ECO:0000256" key="1">
    <source>
        <dbReference type="ARBA" id="ARBA00022723"/>
    </source>
</evidence>
<dbReference type="Pfam" id="PF00884">
    <property type="entry name" value="Sulfatase"/>
    <property type="match status" value="1"/>
</dbReference>
<name>A0ABU5T7Y1_9MICC</name>
<keyword evidence="1" id="KW-0479">Metal-binding</keyword>
<sequence>MRLNVLWIMSDELRADAISAYGNSHPEIQTPNIDRLAQAGVLFESSYTASPVCVPARTSLMTGRGPDETGVWGNEAYGDGAHPMAPDLVTFPEVLAAAGWTTRDFGKEHLPPGISPWQSQDPAGSSMRELVQGARETGEKIVRTPGLGFPVAGTWPAGKDYPPEAITQRAIAAMAESEGPFLVRASYLQPHTPVIVPEPWASRYEHVDFADAPVFTEGTSRFESRFAEVNAGHAMDAGEFQRAQVAYHGAVAWLDDQVGRLLDALELHGMADRTVVVLTSDHGAHLGEDGAFGKHTFAPQSHRVPLIVVDPRRAQPGSRRSDLAHGTDLARTVLGSCRVPAPRQIGGRDLLADPAPDMIISAIGYGAAESRAFPNRGMGTGHDGGGWPQRFCVRTRRYRLDMTTRVDGRRARPGESDVFLADSCVDPLERINYADDPRYRPVRERLEAAVRERAERAFQPEDDAVYRAFTPPAAG</sequence>
<organism evidence="4 5">
    <name type="scientific">Sinomonas terricola</name>
    <dbReference type="NCBI Taxonomy" id="3110330"/>
    <lineage>
        <taxon>Bacteria</taxon>
        <taxon>Bacillati</taxon>
        <taxon>Actinomycetota</taxon>
        <taxon>Actinomycetes</taxon>
        <taxon>Micrococcales</taxon>
        <taxon>Micrococcaceae</taxon>
        <taxon>Sinomonas</taxon>
    </lineage>
</organism>
<dbReference type="Gene3D" id="3.40.720.10">
    <property type="entry name" value="Alkaline Phosphatase, subunit A"/>
    <property type="match status" value="1"/>
</dbReference>
<dbReference type="Proteomes" id="UP001304769">
    <property type="component" value="Unassembled WGS sequence"/>
</dbReference>
<evidence type="ECO:0000256" key="2">
    <source>
        <dbReference type="ARBA" id="ARBA00022801"/>
    </source>
</evidence>
<keyword evidence="2" id="KW-0378">Hydrolase</keyword>
<feature type="domain" description="Sulfatase N-terminal" evidence="3">
    <location>
        <begin position="4"/>
        <end position="335"/>
    </location>
</feature>
<dbReference type="RefSeq" id="WP_323279483.1">
    <property type="nucleotide sequence ID" value="NZ_JAYGGQ010000009.1"/>
</dbReference>
<keyword evidence="5" id="KW-1185">Reference proteome</keyword>
<evidence type="ECO:0000313" key="4">
    <source>
        <dbReference type="EMBL" id="MEA5455624.1"/>
    </source>
</evidence>
<gene>
    <name evidence="4" type="ORF">SPF06_12900</name>
</gene>
<dbReference type="EMBL" id="JAYGGQ010000009">
    <property type="protein sequence ID" value="MEA5455624.1"/>
    <property type="molecule type" value="Genomic_DNA"/>
</dbReference>
<dbReference type="PANTHER" id="PTHR45953:SF1">
    <property type="entry name" value="IDURONATE 2-SULFATASE"/>
    <property type="match status" value="1"/>
</dbReference>
<evidence type="ECO:0000259" key="3">
    <source>
        <dbReference type="Pfam" id="PF00884"/>
    </source>
</evidence>
<evidence type="ECO:0000313" key="5">
    <source>
        <dbReference type="Proteomes" id="UP001304769"/>
    </source>
</evidence>
<dbReference type="InterPro" id="IPR000917">
    <property type="entry name" value="Sulfatase_N"/>
</dbReference>
<reference evidence="4 5" key="1">
    <citation type="submission" date="2023-12" db="EMBL/GenBank/DDBJ databases">
        <title>Sinomonas terricola sp. nov, isolated from litchi orchard soil in Guangdong, PR China.</title>
        <authorList>
            <person name="Jiaxin W."/>
            <person name="Yang Z."/>
            <person name="Honghui Z."/>
        </authorList>
    </citation>
    <scope>NUCLEOTIDE SEQUENCE [LARGE SCALE GENOMIC DNA]</scope>
    <source>
        <strain evidence="4 5">JGH33</strain>
    </source>
</reference>
<protein>
    <submittedName>
        <fullName evidence="4">Sulfatase-like hydrolase/transferase</fullName>
    </submittedName>
</protein>
<proteinExistence type="predicted"/>
<dbReference type="InterPro" id="IPR017850">
    <property type="entry name" value="Alkaline_phosphatase_core_sf"/>
</dbReference>
<dbReference type="PANTHER" id="PTHR45953">
    <property type="entry name" value="IDURONATE 2-SULFATASE"/>
    <property type="match status" value="1"/>
</dbReference>
<comment type="caution">
    <text evidence="4">The sequence shown here is derived from an EMBL/GenBank/DDBJ whole genome shotgun (WGS) entry which is preliminary data.</text>
</comment>
<accession>A0ABU5T7Y1</accession>